<dbReference type="PANTHER" id="PTHR43369:SF2">
    <property type="entry name" value="PHOSPHORIBOSYLGLYCINAMIDE FORMYLTRANSFERASE"/>
    <property type="match status" value="1"/>
</dbReference>
<evidence type="ECO:0000256" key="1">
    <source>
        <dbReference type="ARBA" id="ARBA00005054"/>
    </source>
</evidence>
<feature type="domain" description="Formyl transferase N-terminal" evidence="7">
    <location>
        <begin position="1"/>
        <end position="180"/>
    </location>
</feature>
<gene>
    <name evidence="6" type="primary">purN</name>
    <name evidence="8" type="ORF">SAMN05421737_11083</name>
</gene>
<name>A0A1G6MMX0_9BACI</name>
<comment type="catalytic activity">
    <reaction evidence="5 6">
        <text>N(1)-(5-phospho-beta-D-ribosyl)glycinamide + (6R)-10-formyltetrahydrofolate = N(2)-formyl-N(1)-(5-phospho-beta-D-ribosyl)glycinamide + (6S)-5,6,7,8-tetrahydrofolate + H(+)</text>
        <dbReference type="Rhea" id="RHEA:15053"/>
        <dbReference type="ChEBI" id="CHEBI:15378"/>
        <dbReference type="ChEBI" id="CHEBI:57453"/>
        <dbReference type="ChEBI" id="CHEBI:143788"/>
        <dbReference type="ChEBI" id="CHEBI:147286"/>
        <dbReference type="ChEBI" id="CHEBI:195366"/>
        <dbReference type="EC" id="2.1.2.2"/>
    </reaction>
</comment>
<evidence type="ECO:0000259" key="7">
    <source>
        <dbReference type="Pfam" id="PF00551"/>
    </source>
</evidence>
<dbReference type="GO" id="GO:0006189">
    <property type="term" value="P:'de novo' IMP biosynthetic process"/>
    <property type="evidence" value="ECO:0007669"/>
    <property type="project" value="UniProtKB-UniRule"/>
</dbReference>
<dbReference type="CDD" id="cd08645">
    <property type="entry name" value="FMT_core_GART"/>
    <property type="match status" value="1"/>
</dbReference>
<dbReference type="HAMAP" id="MF_01930">
    <property type="entry name" value="PurN"/>
    <property type="match status" value="1"/>
</dbReference>
<dbReference type="PANTHER" id="PTHR43369">
    <property type="entry name" value="PHOSPHORIBOSYLGLYCINAMIDE FORMYLTRANSFERASE"/>
    <property type="match status" value="1"/>
</dbReference>
<dbReference type="Pfam" id="PF00551">
    <property type="entry name" value="Formyl_trans_N"/>
    <property type="match status" value="1"/>
</dbReference>
<dbReference type="STRING" id="1464122.SAMN05421737_11083"/>
<dbReference type="AlphaFoldDB" id="A0A1G6MMX0"/>
<protein>
    <recommendedName>
        <fullName evidence="6">Phosphoribosylglycinamide formyltransferase</fullName>
        <ecNumber evidence="6">2.1.2.2</ecNumber>
    </recommendedName>
    <alternativeName>
        <fullName evidence="6">5'-phosphoribosylglycinamide transformylase</fullName>
    </alternativeName>
    <alternativeName>
        <fullName evidence="6">GAR transformylase</fullName>
        <shortName evidence="6">GART</shortName>
    </alternativeName>
</protein>
<reference evidence="9" key="1">
    <citation type="submission" date="2016-09" db="EMBL/GenBank/DDBJ databases">
        <authorList>
            <person name="Varghese N."/>
            <person name="Submissions S."/>
        </authorList>
    </citation>
    <scope>NUCLEOTIDE SEQUENCE [LARGE SCALE GENOMIC DNA]</scope>
    <source>
        <strain evidence="9">25nlg</strain>
    </source>
</reference>
<feature type="binding site" evidence="6">
    <location>
        <begin position="11"/>
        <end position="13"/>
    </location>
    <ligand>
        <name>N(1)-(5-phospho-beta-D-ribosyl)glycinamide</name>
        <dbReference type="ChEBI" id="CHEBI:143788"/>
    </ligand>
</feature>
<evidence type="ECO:0000256" key="4">
    <source>
        <dbReference type="ARBA" id="ARBA00038440"/>
    </source>
</evidence>
<keyword evidence="9" id="KW-1185">Reference proteome</keyword>
<comment type="function">
    <text evidence="6">Catalyzes the transfer of a formyl group from 10-formyltetrahydrofolate to 5-phospho-ribosyl-glycinamide (GAR), producing 5-phospho-ribosyl-N-formylglycinamide (FGAR) and tetrahydrofolate.</text>
</comment>
<dbReference type="UniPathway" id="UPA00074">
    <property type="reaction ID" value="UER00126"/>
</dbReference>
<evidence type="ECO:0000313" key="9">
    <source>
        <dbReference type="Proteomes" id="UP000242662"/>
    </source>
</evidence>
<feature type="binding site" evidence="6">
    <location>
        <position position="106"/>
    </location>
    <ligand>
        <name>(6R)-10-formyltetrahydrofolate</name>
        <dbReference type="ChEBI" id="CHEBI:195366"/>
    </ligand>
</feature>
<dbReference type="InterPro" id="IPR002376">
    <property type="entry name" value="Formyl_transf_N"/>
</dbReference>
<feature type="binding site" evidence="6">
    <location>
        <position position="64"/>
    </location>
    <ligand>
        <name>(6R)-10-formyltetrahydrofolate</name>
        <dbReference type="ChEBI" id="CHEBI:195366"/>
    </ligand>
</feature>
<evidence type="ECO:0000313" key="8">
    <source>
        <dbReference type="EMBL" id="SDC56928.1"/>
    </source>
</evidence>
<dbReference type="Gene3D" id="3.40.50.170">
    <property type="entry name" value="Formyl transferase, N-terminal domain"/>
    <property type="match status" value="1"/>
</dbReference>
<organism evidence="8 9">
    <name type="scientific">Shouchella lonarensis</name>
    <dbReference type="NCBI Taxonomy" id="1464122"/>
    <lineage>
        <taxon>Bacteria</taxon>
        <taxon>Bacillati</taxon>
        <taxon>Bacillota</taxon>
        <taxon>Bacilli</taxon>
        <taxon>Bacillales</taxon>
        <taxon>Bacillaceae</taxon>
        <taxon>Shouchella</taxon>
    </lineage>
</organism>
<feature type="active site" description="Proton donor" evidence="6">
    <location>
        <position position="108"/>
    </location>
</feature>
<dbReference type="Proteomes" id="UP000242662">
    <property type="component" value="Unassembled WGS sequence"/>
</dbReference>
<comment type="pathway">
    <text evidence="1 6">Purine metabolism; IMP biosynthesis via de novo pathway; N(2)-formyl-N(1)-(5-phospho-D-ribosyl)glycinamide from N(1)-(5-phospho-D-ribosyl)glycinamide (10-formyl THF route): step 1/1.</text>
</comment>
<accession>A0A1G6MMX0</accession>
<evidence type="ECO:0000256" key="6">
    <source>
        <dbReference type="HAMAP-Rule" id="MF_01930"/>
    </source>
</evidence>
<dbReference type="GO" id="GO:0005829">
    <property type="term" value="C:cytosol"/>
    <property type="evidence" value="ECO:0007669"/>
    <property type="project" value="TreeGrafter"/>
</dbReference>
<dbReference type="InterPro" id="IPR036477">
    <property type="entry name" value="Formyl_transf_N_sf"/>
</dbReference>
<dbReference type="PROSITE" id="PS00373">
    <property type="entry name" value="GART"/>
    <property type="match status" value="1"/>
</dbReference>
<keyword evidence="3 6" id="KW-0658">Purine biosynthesis</keyword>
<keyword evidence="2 6" id="KW-0808">Transferase</keyword>
<evidence type="ECO:0000256" key="2">
    <source>
        <dbReference type="ARBA" id="ARBA00022679"/>
    </source>
</evidence>
<feature type="site" description="Raises pKa of active site His" evidence="6">
    <location>
        <position position="144"/>
    </location>
</feature>
<comment type="similarity">
    <text evidence="4 6">Belongs to the GART family.</text>
</comment>
<dbReference type="InterPro" id="IPR004607">
    <property type="entry name" value="GART"/>
</dbReference>
<feature type="binding site" evidence="6">
    <location>
        <begin position="89"/>
        <end position="92"/>
    </location>
    <ligand>
        <name>(6R)-10-formyltetrahydrofolate</name>
        <dbReference type="ChEBI" id="CHEBI:195366"/>
    </ligand>
</feature>
<dbReference type="SUPFAM" id="SSF53328">
    <property type="entry name" value="Formyltransferase"/>
    <property type="match status" value="1"/>
</dbReference>
<sequence>MKLAIFASGTGSNARALIQAAKRGVLGGEVVAVVSDRPKADVLQMAASYDIPAYGFSPRTFQSKTAYEQAVLERLQAVAVDFILLAGYMRLVGPTLLAHYEGRIVNIHPSLLPNFPGLDAVGQALRAGVQETGVTIHYVDAGMDTGPVIMQQTVPIDREDTHETLTKKIKAVEHALYPTCIQQLLMTEAEVKR</sequence>
<dbReference type="GO" id="GO:0004644">
    <property type="term" value="F:phosphoribosylglycinamide formyltransferase activity"/>
    <property type="evidence" value="ECO:0007669"/>
    <property type="project" value="UniProtKB-UniRule"/>
</dbReference>
<dbReference type="OrthoDB" id="9806170at2"/>
<evidence type="ECO:0000256" key="5">
    <source>
        <dbReference type="ARBA" id="ARBA00047664"/>
    </source>
</evidence>
<proteinExistence type="inferred from homology"/>
<dbReference type="RefSeq" id="WP_090776376.1">
    <property type="nucleotide sequence ID" value="NZ_FMYM01000010.1"/>
</dbReference>
<evidence type="ECO:0000256" key="3">
    <source>
        <dbReference type="ARBA" id="ARBA00022755"/>
    </source>
</evidence>
<dbReference type="FunFam" id="3.40.50.170:FF:000007">
    <property type="entry name" value="Phosphoribosylglycinamide formyltransferase"/>
    <property type="match status" value="1"/>
</dbReference>
<dbReference type="EMBL" id="FMYM01000010">
    <property type="protein sequence ID" value="SDC56928.1"/>
    <property type="molecule type" value="Genomic_DNA"/>
</dbReference>
<dbReference type="EC" id="2.1.2.2" evidence="6"/>
<dbReference type="InterPro" id="IPR001555">
    <property type="entry name" value="GART_AS"/>
</dbReference>
<dbReference type="NCBIfam" id="TIGR00639">
    <property type="entry name" value="PurN"/>
    <property type="match status" value="1"/>
</dbReference>